<keyword evidence="6" id="KW-0472">Membrane</keyword>
<keyword evidence="4" id="KW-0812">Transmembrane</keyword>
<comment type="similarity">
    <text evidence="2">Belongs to the SLC35F solute transporter family.</text>
</comment>
<evidence type="ECO:0000256" key="2">
    <source>
        <dbReference type="ARBA" id="ARBA00007863"/>
    </source>
</evidence>
<evidence type="ECO:0000256" key="4">
    <source>
        <dbReference type="ARBA" id="ARBA00022692"/>
    </source>
</evidence>
<comment type="caution">
    <text evidence="7">The sequence shown here is derived from an EMBL/GenBank/DDBJ whole genome shotgun (WGS) entry which is preliminary data.</text>
</comment>
<organism evidence="7 8">
    <name type="scientific">Meloidogyne enterolobii</name>
    <name type="common">Root-knot nematode worm</name>
    <name type="synonym">Meloidogyne mayaguensis</name>
    <dbReference type="NCBI Taxonomy" id="390850"/>
    <lineage>
        <taxon>Eukaryota</taxon>
        <taxon>Metazoa</taxon>
        <taxon>Ecdysozoa</taxon>
        <taxon>Nematoda</taxon>
        <taxon>Chromadorea</taxon>
        <taxon>Rhabditida</taxon>
        <taxon>Tylenchina</taxon>
        <taxon>Tylenchomorpha</taxon>
        <taxon>Tylenchoidea</taxon>
        <taxon>Meloidogynidae</taxon>
        <taxon>Meloidogyninae</taxon>
        <taxon>Meloidogyne</taxon>
    </lineage>
</organism>
<evidence type="ECO:0000313" key="7">
    <source>
        <dbReference type="EMBL" id="CAD2178775.1"/>
    </source>
</evidence>
<sequence length="93" mass="10323">MEESTSINANIKITQNFSKRSGALLLGQLMSLCLSGTAVASQFLSNEKYNAPTGKLLFIVLFEKILLIPKVINPFAEILNKQFALEIHKRSLN</sequence>
<proteinExistence type="inferred from homology"/>
<dbReference type="Pfam" id="PF06027">
    <property type="entry name" value="SLC35F"/>
    <property type="match status" value="1"/>
</dbReference>
<name>A0A6V7VV31_MELEN</name>
<gene>
    <name evidence="7" type="ORF">MENT_LOCUS30730</name>
</gene>
<accession>A0A6V7VV31</accession>
<dbReference type="EMBL" id="CAJEWN010000327">
    <property type="protein sequence ID" value="CAD2178775.1"/>
    <property type="molecule type" value="Genomic_DNA"/>
</dbReference>
<keyword evidence="3" id="KW-0813">Transport</keyword>
<reference evidence="7 8" key="1">
    <citation type="submission" date="2020-08" db="EMBL/GenBank/DDBJ databases">
        <authorList>
            <person name="Koutsovoulos G."/>
            <person name="Danchin GJ E."/>
        </authorList>
    </citation>
    <scope>NUCLEOTIDE SEQUENCE [LARGE SCALE GENOMIC DNA]</scope>
</reference>
<dbReference type="AlphaFoldDB" id="A0A6V7VV31"/>
<keyword evidence="5" id="KW-1133">Transmembrane helix</keyword>
<evidence type="ECO:0000256" key="1">
    <source>
        <dbReference type="ARBA" id="ARBA00004141"/>
    </source>
</evidence>
<evidence type="ECO:0000256" key="5">
    <source>
        <dbReference type="ARBA" id="ARBA00022989"/>
    </source>
</evidence>
<evidence type="ECO:0000313" key="8">
    <source>
        <dbReference type="Proteomes" id="UP000580250"/>
    </source>
</evidence>
<evidence type="ECO:0000256" key="6">
    <source>
        <dbReference type="ARBA" id="ARBA00023136"/>
    </source>
</evidence>
<evidence type="ECO:0000256" key="3">
    <source>
        <dbReference type="ARBA" id="ARBA00022448"/>
    </source>
</evidence>
<dbReference type="Proteomes" id="UP000580250">
    <property type="component" value="Unassembled WGS sequence"/>
</dbReference>
<comment type="subcellular location">
    <subcellularLocation>
        <location evidence="1">Membrane</location>
        <topology evidence="1">Multi-pass membrane protein</topology>
    </subcellularLocation>
</comment>
<dbReference type="InterPro" id="IPR009262">
    <property type="entry name" value="SLC35_F1/F2/F6"/>
</dbReference>
<dbReference type="GO" id="GO:0016020">
    <property type="term" value="C:membrane"/>
    <property type="evidence" value="ECO:0007669"/>
    <property type="project" value="UniProtKB-SubCell"/>
</dbReference>
<dbReference type="GO" id="GO:0022857">
    <property type="term" value="F:transmembrane transporter activity"/>
    <property type="evidence" value="ECO:0007669"/>
    <property type="project" value="InterPro"/>
</dbReference>
<protein>
    <submittedName>
        <fullName evidence="7">Uncharacterized protein</fullName>
    </submittedName>
</protein>